<accession>A0ACC0D7H6</accession>
<dbReference type="EMBL" id="MU394299">
    <property type="protein sequence ID" value="KAI6088712.1"/>
    <property type="molecule type" value="Genomic_DNA"/>
</dbReference>
<organism evidence="1 2">
    <name type="scientific">Hypoxylon rubiginosum</name>
    <dbReference type="NCBI Taxonomy" id="110542"/>
    <lineage>
        <taxon>Eukaryota</taxon>
        <taxon>Fungi</taxon>
        <taxon>Dikarya</taxon>
        <taxon>Ascomycota</taxon>
        <taxon>Pezizomycotina</taxon>
        <taxon>Sordariomycetes</taxon>
        <taxon>Xylariomycetidae</taxon>
        <taxon>Xylariales</taxon>
        <taxon>Hypoxylaceae</taxon>
        <taxon>Hypoxylon</taxon>
    </lineage>
</organism>
<sequence>MPNPEHYTVGWICAVETEHVAARAFLDEEHGQPDFLEPQDNNTYTLGRIGNHNVVIAVLPHWEYGLVNAATVARDLIRSFPSVRIGLMVGIGGGAPTKHDIRLGDIVVSSAGYENGGVFQYDYGKTIQDRAFTTTGFLNKPPTSIMTAVTHLSSTYQMKGHELEKNIENALEKYPRLRNKYQRPDESTDKLYKSHVVHPDDDHDGGCETTCGNDRSKLILRSPRTEHQDNPTIHRGLIASANQLMKDALIRDELAKDNDVLCFEMEAAGLMNHFPCLVIRGICDYSDTHKSMQWQGYAAMAAAAYAKDLLNTIPPNKVNAERRIGDIVPIMETQLGITREGLEIQKRAETQQLTEKQQKCLQLFRLTSNTNDATYEWYKGRVENRIEGTCVWLLEHADFQKWLDIESGVLLITADPGCGKSVLAKYLIDHVLPQSDTICYYFFKDQDQNTIRQALCAIFHQLFSQKPNLIEHAMKQYEKDGDGLINSTSSLWAVLRDAVQDPRAGSITIVLDALDECAEAEFDALVWDMCNNQLDSGKLKYLLTSRPYETTEAKFSGSLSKTSYVRIRGEDEFDNIGREVSLVIEHRVKQLAVEKDLPKCLVEYLIQKLLKIPHRTYLWVYLMFNYLEKQSFKKTQEGIDYIIGKLPKTINDAYEQILSKSQDEEDEVQRILSMILAATRPLTLSEMNIALNIKKEAKSFQDIDLENEEDFNMRLRSICGLFVSVHHKRIYFLHQTAREFLLKDAKIISPSLRWERSITSQQAHAVLMECCMLYLDLFNLNDTIPPAHEIEGFRRERDFPFLEYSGESWAEHFHQAGIRDDKGIMRIALKLCDTKLKGCCMACHILIRRSAYDLKEIFSWTSLTMASYLGLEQVVEQLLENSPICWDSVPLWYAAFRGHERVASQLIENGADVDQWKMRESTPLMVAAQNGHTGVVRLLLSKRANILGADVHGRQALHQAARRGHKDIVKLLLENGAQLEAESAGNADTPLMEAVSTGKELVVEMLLERKASIWVENAFGWTPFSLAAWHGHDRVVKLLYSWIPLHEERQRILEWLTPVDYGPLSYEAENGDEFRLGAELEKWMEGTGQMFHFWHGGYGATEVFTWYMVNELTTEFGNNEKIGIAYIYLDPSHTEQQSPTGIFESILKQLVQYHTSIPGSVISLYEKHQRGQTRLSHEEISSALISVACSHSKVFIFIASDSTLGHNMETVSLLSQLFDLQARCGANLFLITSLAELKYIRGYIEQIAGIRLEDCDRGETEIWKDNGTLTCQYSFYVIPPEGQGRMKRRKIV</sequence>
<proteinExistence type="predicted"/>
<evidence type="ECO:0000313" key="2">
    <source>
        <dbReference type="Proteomes" id="UP001497680"/>
    </source>
</evidence>
<protein>
    <submittedName>
        <fullName evidence="1">Uncharacterized protein</fullName>
    </submittedName>
</protein>
<dbReference type="Proteomes" id="UP001497680">
    <property type="component" value="Unassembled WGS sequence"/>
</dbReference>
<evidence type="ECO:0000313" key="1">
    <source>
        <dbReference type="EMBL" id="KAI6088712.1"/>
    </source>
</evidence>
<comment type="caution">
    <text evidence="1">The sequence shown here is derived from an EMBL/GenBank/DDBJ whole genome shotgun (WGS) entry which is preliminary data.</text>
</comment>
<keyword evidence="2" id="KW-1185">Reference proteome</keyword>
<gene>
    <name evidence="1" type="ORF">F4821DRAFT_232825</name>
</gene>
<name>A0ACC0D7H6_9PEZI</name>
<reference evidence="1 2" key="1">
    <citation type="journal article" date="2022" name="New Phytol.">
        <title>Ecological generalism drives hyperdiversity of secondary metabolite gene clusters in xylarialean endophytes.</title>
        <authorList>
            <person name="Franco M.E.E."/>
            <person name="Wisecaver J.H."/>
            <person name="Arnold A.E."/>
            <person name="Ju Y.M."/>
            <person name="Slot J.C."/>
            <person name="Ahrendt S."/>
            <person name="Moore L.P."/>
            <person name="Eastman K.E."/>
            <person name="Scott K."/>
            <person name="Konkel Z."/>
            <person name="Mondo S.J."/>
            <person name="Kuo A."/>
            <person name="Hayes R.D."/>
            <person name="Haridas S."/>
            <person name="Andreopoulos B."/>
            <person name="Riley R."/>
            <person name="LaButti K."/>
            <person name="Pangilinan J."/>
            <person name="Lipzen A."/>
            <person name="Amirebrahimi M."/>
            <person name="Yan J."/>
            <person name="Adam C."/>
            <person name="Keymanesh K."/>
            <person name="Ng V."/>
            <person name="Louie K."/>
            <person name="Northen T."/>
            <person name="Drula E."/>
            <person name="Henrissat B."/>
            <person name="Hsieh H.M."/>
            <person name="Youens-Clark K."/>
            <person name="Lutzoni F."/>
            <person name="Miadlikowska J."/>
            <person name="Eastwood D.C."/>
            <person name="Hamelin R.C."/>
            <person name="Grigoriev I.V."/>
            <person name="U'Ren J.M."/>
        </authorList>
    </citation>
    <scope>NUCLEOTIDE SEQUENCE [LARGE SCALE GENOMIC DNA]</scope>
    <source>
        <strain evidence="1 2">ER1909</strain>
    </source>
</reference>